<gene>
    <name evidence="4" type="ORF">JOF54_003474</name>
</gene>
<dbReference type="InterPro" id="IPR028098">
    <property type="entry name" value="Glyco_trans_4-like_N"/>
</dbReference>
<dbReference type="Pfam" id="PF13692">
    <property type="entry name" value="Glyco_trans_1_4"/>
    <property type="match status" value="1"/>
</dbReference>
<accession>A0ABS4ZBW4</accession>
<organism evidence="4 5">
    <name type="scientific">Microlunatus capsulatus</name>
    <dbReference type="NCBI Taxonomy" id="99117"/>
    <lineage>
        <taxon>Bacteria</taxon>
        <taxon>Bacillati</taxon>
        <taxon>Actinomycetota</taxon>
        <taxon>Actinomycetes</taxon>
        <taxon>Propionibacteriales</taxon>
        <taxon>Propionibacteriaceae</taxon>
        <taxon>Microlunatus</taxon>
    </lineage>
</organism>
<dbReference type="PANTHER" id="PTHR12526">
    <property type="entry name" value="GLYCOSYLTRANSFERASE"/>
    <property type="match status" value="1"/>
</dbReference>
<dbReference type="CDD" id="cd03794">
    <property type="entry name" value="GT4_WbuB-like"/>
    <property type="match status" value="1"/>
</dbReference>
<keyword evidence="5" id="KW-1185">Reference proteome</keyword>
<reference evidence="4 5" key="1">
    <citation type="submission" date="2021-03" db="EMBL/GenBank/DDBJ databases">
        <title>Sequencing the genomes of 1000 actinobacteria strains.</title>
        <authorList>
            <person name="Klenk H.-P."/>
        </authorList>
    </citation>
    <scope>NUCLEOTIDE SEQUENCE [LARGE SCALE GENOMIC DNA]</scope>
    <source>
        <strain evidence="4 5">DSM 12936</strain>
    </source>
</reference>
<feature type="domain" description="Glycosyltransferase subfamily 4-like N-terminal" evidence="3">
    <location>
        <begin position="40"/>
        <end position="212"/>
    </location>
</feature>
<dbReference type="EMBL" id="JAGIOB010000001">
    <property type="protein sequence ID" value="MBP2418552.1"/>
    <property type="molecule type" value="Genomic_DNA"/>
</dbReference>
<evidence type="ECO:0000313" key="4">
    <source>
        <dbReference type="EMBL" id="MBP2418552.1"/>
    </source>
</evidence>
<name>A0ABS4ZBW4_9ACTN</name>
<dbReference type="RefSeq" id="WP_245358178.1">
    <property type="nucleotide sequence ID" value="NZ_BAAAMH010000001.1"/>
</dbReference>
<sequence>MASMLKMRPRKPSRRQQRAWDSRPHILVIVQNLPVPLDRRVWLECQTLAAAGYAVTVICPKGPGDPGLQVIDGITIHKYRPAPEAGGVAGFVLEFAYSWLRTAWLSTRVWAAQPFQVIQACNPPDTYWLLARLWRSRGVRFVFDQHDLNPELFLSRFGEPTTPSARLQYWGLCWLERMTYRTAEMVISTNESYRAVAMGRGHRRGEDVVVVRSGPDTSRMRPVYAADPAAADRPKTLVYLGVMGPQDGVDVVLDVMDDLVHRRGRRDVRAVLMGFGDCYEELRARCTELGLDDVVTFTGRADLDVIADQLSSADVGVCPDLKSPLNDVSTMNKTMEYMAYALPSVAFDLTETRVSGGDCALYVPSGDVGAFADAVASLLDDDDLRCAMGRSARRRVQEELDWRTQSTGYVEVFDRVAAWSPAERRVPATVIVDAAAVAAEPVVELDHRGRRYVDLGDVAALDRFILQRSSA</sequence>
<evidence type="ECO:0000256" key="2">
    <source>
        <dbReference type="ARBA" id="ARBA00022679"/>
    </source>
</evidence>
<dbReference type="Pfam" id="PF13579">
    <property type="entry name" value="Glyco_trans_4_4"/>
    <property type="match status" value="1"/>
</dbReference>
<comment type="caution">
    <text evidence="4">The sequence shown here is derived from an EMBL/GenBank/DDBJ whole genome shotgun (WGS) entry which is preliminary data.</text>
</comment>
<keyword evidence="2" id="KW-0808">Transferase</keyword>
<dbReference type="SUPFAM" id="SSF53756">
    <property type="entry name" value="UDP-Glycosyltransferase/glycogen phosphorylase"/>
    <property type="match status" value="1"/>
</dbReference>
<evidence type="ECO:0000259" key="3">
    <source>
        <dbReference type="Pfam" id="PF13579"/>
    </source>
</evidence>
<dbReference type="PANTHER" id="PTHR12526:SF624">
    <property type="entry name" value="BLR6297 PROTEIN"/>
    <property type="match status" value="1"/>
</dbReference>
<evidence type="ECO:0000256" key="1">
    <source>
        <dbReference type="ARBA" id="ARBA00022676"/>
    </source>
</evidence>
<keyword evidence="1" id="KW-0328">Glycosyltransferase</keyword>
<protein>
    <submittedName>
        <fullName evidence="4">Glycosyltransferase involved in cell wall biosynthesis</fullName>
    </submittedName>
</protein>
<evidence type="ECO:0000313" key="5">
    <source>
        <dbReference type="Proteomes" id="UP000758168"/>
    </source>
</evidence>
<dbReference type="Gene3D" id="3.40.50.2000">
    <property type="entry name" value="Glycogen Phosphorylase B"/>
    <property type="match status" value="2"/>
</dbReference>
<dbReference type="Proteomes" id="UP000758168">
    <property type="component" value="Unassembled WGS sequence"/>
</dbReference>
<proteinExistence type="predicted"/>